<dbReference type="EMBL" id="CBSV010000054">
    <property type="protein sequence ID" value="CDH00272.1"/>
    <property type="molecule type" value="Genomic_DNA"/>
</dbReference>
<dbReference type="Gene3D" id="3.40.50.720">
    <property type="entry name" value="NAD(P)-binding Rossmann-like Domain"/>
    <property type="match status" value="1"/>
</dbReference>
<dbReference type="EC" id="1.-.-.-" evidence="3"/>
<accession>A0A077NDK7</accession>
<comment type="caution">
    <text evidence="3">The sequence shown here is derived from an EMBL/GenBank/DDBJ whole genome shotgun (WGS) entry which is preliminary data.</text>
</comment>
<gene>
    <name evidence="3" type="primary">yjgI</name>
    <name evidence="3" type="ORF">XBFM1_1470002</name>
</gene>
<dbReference type="CDD" id="cd05233">
    <property type="entry name" value="SDR_c"/>
    <property type="match status" value="1"/>
</dbReference>
<dbReference type="Proteomes" id="UP000028487">
    <property type="component" value="Unassembled WGS sequence"/>
</dbReference>
<dbReference type="Pfam" id="PF13561">
    <property type="entry name" value="adh_short_C2"/>
    <property type="match status" value="1"/>
</dbReference>
<dbReference type="AlphaFoldDB" id="A0A077NDK7"/>
<dbReference type="FunFam" id="3.40.50.720:FF:000084">
    <property type="entry name" value="Short-chain dehydrogenase reductase"/>
    <property type="match status" value="1"/>
</dbReference>
<keyword evidence="2 3" id="KW-0560">Oxidoreductase</keyword>
<organism evidence="3">
    <name type="scientific">Xenorhabdus bovienii str. feltiae Moldova</name>
    <dbReference type="NCBI Taxonomy" id="1398200"/>
    <lineage>
        <taxon>Bacteria</taxon>
        <taxon>Pseudomonadati</taxon>
        <taxon>Pseudomonadota</taxon>
        <taxon>Gammaproteobacteria</taxon>
        <taxon>Enterobacterales</taxon>
        <taxon>Morganellaceae</taxon>
        <taxon>Xenorhabdus</taxon>
    </lineage>
</organism>
<protein>
    <submittedName>
        <fullName evidence="3">Uncharacterized oxidoreductase YjgI</fullName>
        <ecNumber evidence="3">1.-.-.-</ecNumber>
    </submittedName>
</protein>
<dbReference type="RefSeq" id="WP_038223302.1">
    <property type="nucleotide sequence ID" value="NZ_CAWLWD010000130.1"/>
</dbReference>
<name>A0A077NDK7_XENBV</name>
<dbReference type="InterPro" id="IPR002347">
    <property type="entry name" value="SDR_fam"/>
</dbReference>
<dbReference type="HOGENOM" id="CLU_010194_1_3_6"/>
<evidence type="ECO:0000313" key="3">
    <source>
        <dbReference type="EMBL" id="CDH00272.1"/>
    </source>
</evidence>
<dbReference type="PRINTS" id="PR00081">
    <property type="entry name" value="GDHRDH"/>
</dbReference>
<dbReference type="PANTHER" id="PTHR43639:SF1">
    <property type="entry name" value="SHORT-CHAIN DEHYDROGENASE_REDUCTASE FAMILY PROTEIN"/>
    <property type="match status" value="1"/>
</dbReference>
<evidence type="ECO:0000256" key="1">
    <source>
        <dbReference type="ARBA" id="ARBA00006484"/>
    </source>
</evidence>
<reference evidence="3" key="1">
    <citation type="submission" date="2013-07" db="EMBL/GenBank/DDBJ databases">
        <title>Sub-species coevolution in mutualistic symbiosis.</title>
        <authorList>
            <person name="Murfin K."/>
            <person name="Klassen J."/>
            <person name="Lee M."/>
            <person name="Forst S."/>
            <person name="Stock P."/>
            <person name="Goodrich-Blair H."/>
        </authorList>
    </citation>
    <scope>NUCLEOTIDE SEQUENCE [LARGE SCALE GENOMIC DNA]</scope>
    <source>
        <strain evidence="3">Feltiae Moldova</strain>
    </source>
</reference>
<comment type="similarity">
    <text evidence="1">Belongs to the short-chain dehydrogenases/reductases (SDR) family.</text>
</comment>
<evidence type="ECO:0000256" key="2">
    <source>
        <dbReference type="ARBA" id="ARBA00023002"/>
    </source>
</evidence>
<dbReference type="InterPro" id="IPR036291">
    <property type="entry name" value="NAD(P)-bd_dom_sf"/>
</dbReference>
<dbReference type="PANTHER" id="PTHR43639">
    <property type="entry name" value="OXIDOREDUCTASE, SHORT-CHAIN DEHYDROGENASE/REDUCTASE FAMILY (AFU_ORTHOLOGUE AFUA_5G02870)"/>
    <property type="match status" value="1"/>
</dbReference>
<sequence length="248" mass="25895">MSNLSGKIALITGGSRGIGAGIARRLAQEGADVVITYVNNSDAAKAVVEDIINSGRVGKAIRADSADAEAIKLAVKQIIKQFGQIDILINNAGHMDVSGTPLPQVPLDVVNQTIMVNIRGSYLFAQEVASHISDNGRIINIGSCLGERMPAAGLTLYAMSKSAMVGLTKGLARDLAYKKVTVNQISPGPVDTDLSPADGPNADFFRELTALKQYGTTNDIASIVNFLVSREAAFITGANIAVDGGVNL</sequence>
<proteinExistence type="inferred from homology"/>
<dbReference type="GO" id="GO:0016491">
    <property type="term" value="F:oxidoreductase activity"/>
    <property type="evidence" value="ECO:0007669"/>
    <property type="project" value="UniProtKB-KW"/>
</dbReference>
<dbReference type="SUPFAM" id="SSF51735">
    <property type="entry name" value="NAD(P)-binding Rossmann-fold domains"/>
    <property type="match status" value="1"/>
</dbReference>
<dbReference type="PRINTS" id="PR00080">
    <property type="entry name" value="SDRFAMILY"/>
</dbReference>